<dbReference type="AlphaFoldDB" id="A0A2G9NMF2"/>
<feature type="region of interest" description="Disordered" evidence="1">
    <location>
        <begin position="44"/>
        <end position="178"/>
    </location>
</feature>
<name>A0A2G9NMF2_AQUCT</name>
<organism evidence="2 3">
    <name type="scientific">Aquarana catesbeiana</name>
    <name type="common">American bullfrog</name>
    <name type="synonym">Rana catesbeiana</name>
    <dbReference type="NCBI Taxonomy" id="8400"/>
    <lineage>
        <taxon>Eukaryota</taxon>
        <taxon>Metazoa</taxon>
        <taxon>Chordata</taxon>
        <taxon>Craniata</taxon>
        <taxon>Vertebrata</taxon>
        <taxon>Euteleostomi</taxon>
        <taxon>Amphibia</taxon>
        <taxon>Batrachia</taxon>
        <taxon>Anura</taxon>
        <taxon>Neobatrachia</taxon>
        <taxon>Ranoidea</taxon>
        <taxon>Ranidae</taxon>
        <taxon>Aquarana</taxon>
    </lineage>
</organism>
<protein>
    <submittedName>
        <fullName evidence="2">Uncharacterized protein</fullName>
    </submittedName>
</protein>
<feature type="compositionally biased region" description="Polar residues" evidence="1">
    <location>
        <begin position="243"/>
        <end position="255"/>
    </location>
</feature>
<proteinExistence type="predicted"/>
<sequence>MGCLSDIQFLKLSFRQDPAKEELLGFGHTYVYYEERSNAHSLPLKLMEDSATEEDKPAPVKKTSPAKPCRRLTKKGKKMAGRKRGRPKKLLQSNGDRKSSKSPTVLEGLHLQNGPPPQSPTQSSPQDSCKSPQSPHYQLPLKAQRQPSNQLMSCPTPPALQKLLGQDSGQGPSAATKKEMCSLRKQIEHLMEQSSLPHLVKDDPVVSCQKMMTSVGDELTSTFSSFKTLIDKIQVPSEGPSPVKTSAGPSAPQQSAEHEDSEADAGSAQSSPDEWGSDTGPRDKESARSLRYKLSLEDIDDLLQGYL</sequence>
<reference evidence="3" key="1">
    <citation type="journal article" date="2017" name="Nat. Commun.">
        <title>The North American bullfrog draft genome provides insight into hormonal regulation of long noncoding RNA.</title>
        <authorList>
            <person name="Hammond S.A."/>
            <person name="Warren R.L."/>
            <person name="Vandervalk B.P."/>
            <person name="Kucuk E."/>
            <person name="Khan H."/>
            <person name="Gibb E.A."/>
            <person name="Pandoh P."/>
            <person name="Kirk H."/>
            <person name="Zhao Y."/>
            <person name="Jones M."/>
            <person name="Mungall A.J."/>
            <person name="Coope R."/>
            <person name="Pleasance S."/>
            <person name="Moore R.A."/>
            <person name="Holt R.A."/>
            <person name="Round J.M."/>
            <person name="Ohora S."/>
            <person name="Walle B.V."/>
            <person name="Veldhoen N."/>
            <person name="Helbing C.C."/>
            <person name="Birol I."/>
        </authorList>
    </citation>
    <scope>NUCLEOTIDE SEQUENCE [LARGE SCALE GENOMIC DNA]</scope>
</reference>
<feature type="non-terminal residue" evidence="2">
    <location>
        <position position="307"/>
    </location>
</feature>
<gene>
    <name evidence="2" type="ORF">AB205_0070450</name>
</gene>
<dbReference type="Proteomes" id="UP000228934">
    <property type="component" value="Unassembled WGS sequence"/>
</dbReference>
<evidence type="ECO:0000256" key="1">
    <source>
        <dbReference type="SAM" id="MobiDB-lite"/>
    </source>
</evidence>
<feature type="compositionally biased region" description="Polar residues" evidence="1">
    <location>
        <begin position="127"/>
        <end position="136"/>
    </location>
</feature>
<evidence type="ECO:0000313" key="2">
    <source>
        <dbReference type="EMBL" id="PIN92263.1"/>
    </source>
</evidence>
<accession>A0A2G9NMF2</accession>
<keyword evidence="3" id="KW-1185">Reference proteome</keyword>
<feature type="region of interest" description="Disordered" evidence="1">
    <location>
        <begin position="233"/>
        <end position="291"/>
    </location>
</feature>
<dbReference type="OrthoDB" id="443402at2759"/>
<evidence type="ECO:0000313" key="3">
    <source>
        <dbReference type="Proteomes" id="UP000228934"/>
    </source>
</evidence>
<feature type="compositionally biased region" description="Basic residues" evidence="1">
    <location>
        <begin position="68"/>
        <end position="89"/>
    </location>
</feature>
<dbReference type="EMBL" id="KV923935">
    <property type="protein sequence ID" value="PIN92263.1"/>
    <property type="molecule type" value="Genomic_DNA"/>
</dbReference>